<comment type="caution">
    <text evidence="7">The sequence shown here is derived from an EMBL/GenBank/DDBJ whole genome shotgun (WGS) entry which is preliminary data.</text>
</comment>
<organism evidence="7 8">
    <name type="scientific">Oleispira antarctica</name>
    <dbReference type="NCBI Taxonomy" id="188908"/>
    <lineage>
        <taxon>Bacteria</taxon>
        <taxon>Pseudomonadati</taxon>
        <taxon>Pseudomonadota</taxon>
        <taxon>Gammaproteobacteria</taxon>
        <taxon>Oceanospirillales</taxon>
        <taxon>Oceanospirillaceae</taxon>
        <taxon>Oleispira</taxon>
    </lineage>
</organism>
<gene>
    <name evidence="7" type="ORF">A9R00_01295</name>
</gene>
<dbReference type="Gene3D" id="3.60.15.10">
    <property type="entry name" value="Ribonuclease Z/Hydroxyacylglutathione hydrolase-like"/>
    <property type="match status" value="1"/>
</dbReference>
<dbReference type="GO" id="GO:0046872">
    <property type="term" value="F:metal ion binding"/>
    <property type="evidence" value="ECO:0007669"/>
    <property type="project" value="UniProtKB-KW"/>
</dbReference>
<dbReference type="PANTHER" id="PTHR42978:SF7">
    <property type="entry name" value="METALLO-HYDROLASE RV2300C-RELATED"/>
    <property type="match status" value="1"/>
</dbReference>
<keyword evidence="5" id="KW-0862">Zinc</keyword>
<dbReference type="EMBL" id="MABE01000080">
    <property type="protein sequence ID" value="OUS41364.1"/>
    <property type="molecule type" value="Genomic_DNA"/>
</dbReference>
<comment type="cofactor">
    <cofactor evidence="1">
        <name>Zn(2+)</name>
        <dbReference type="ChEBI" id="CHEBI:29105"/>
    </cofactor>
</comment>
<comment type="similarity">
    <text evidence="2">Belongs to the metallo-beta-lactamase superfamily.</text>
</comment>
<evidence type="ECO:0000256" key="5">
    <source>
        <dbReference type="ARBA" id="ARBA00022833"/>
    </source>
</evidence>
<keyword evidence="4" id="KW-0378">Hydrolase</keyword>
<protein>
    <submittedName>
        <fullName evidence="7">Uncharacterized protein</fullName>
    </submittedName>
</protein>
<dbReference type="Proteomes" id="UP000227088">
    <property type="component" value="Unassembled WGS sequence"/>
</dbReference>
<evidence type="ECO:0000256" key="2">
    <source>
        <dbReference type="ARBA" id="ARBA00007749"/>
    </source>
</evidence>
<evidence type="ECO:0000256" key="3">
    <source>
        <dbReference type="ARBA" id="ARBA00022723"/>
    </source>
</evidence>
<dbReference type="SUPFAM" id="SSF56281">
    <property type="entry name" value="Metallo-hydrolase/oxidoreductase"/>
    <property type="match status" value="1"/>
</dbReference>
<feature type="region of interest" description="Disordered" evidence="6">
    <location>
        <begin position="369"/>
        <end position="396"/>
    </location>
</feature>
<dbReference type="GO" id="GO:0016787">
    <property type="term" value="F:hydrolase activity"/>
    <property type="evidence" value="ECO:0007669"/>
    <property type="project" value="UniProtKB-KW"/>
</dbReference>
<feature type="compositionally biased region" description="Polar residues" evidence="6">
    <location>
        <begin position="374"/>
        <end position="384"/>
    </location>
</feature>
<evidence type="ECO:0000256" key="4">
    <source>
        <dbReference type="ARBA" id="ARBA00022801"/>
    </source>
</evidence>
<name>A0A1Y5HZP6_OLEAN</name>
<evidence type="ECO:0000256" key="1">
    <source>
        <dbReference type="ARBA" id="ARBA00001947"/>
    </source>
</evidence>
<evidence type="ECO:0000313" key="7">
    <source>
        <dbReference type="EMBL" id="OUS41364.1"/>
    </source>
</evidence>
<keyword evidence="3" id="KW-0479">Metal-binding</keyword>
<dbReference type="AlphaFoldDB" id="A0A1Y5HZP6"/>
<evidence type="ECO:0000313" key="8">
    <source>
        <dbReference type="Proteomes" id="UP000227088"/>
    </source>
</evidence>
<sequence length="396" mass="44341">MSSAPLNLSYEIVLETLGIRPISHFSNSRESLSPQERLKQVQHQARTFTEDLKMVNQQVQYLQVFDLVSVPYAVKSAFGKATTLLNPYLYITHRFVVMQFATHAGNKTLLFSPSNSKNKTPLAKASALSGLRIKGLRINSLRASAKKILKPWLTPRHNTVENALKSVGITPEQIDFICYSNLQNQDLRKWLGSHEQEAYFPNAKLLIMHQEWEATKDLLPLQSQNYHPDGVDGIESNKIIPLHSSIMLGDSVALVQTPGKTQGNQSLVVNTDHGISVFSHNGIAVDNYSPEYSTIYGLADYSTETNMAVIPNGRAPELSLDQYISMVLEKTIADRNHGDIRFNNVIPVAELSARWQPFALSPTLSFGEMRQGEPSLTRSKNTQPYDRYVKENSLAD</sequence>
<dbReference type="PANTHER" id="PTHR42978">
    <property type="entry name" value="QUORUM-QUENCHING LACTONASE YTNP-RELATED-RELATED"/>
    <property type="match status" value="1"/>
</dbReference>
<evidence type="ECO:0000256" key="6">
    <source>
        <dbReference type="SAM" id="MobiDB-lite"/>
    </source>
</evidence>
<accession>A0A1Y5HZP6</accession>
<proteinExistence type="inferred from homology"/>
<dbReference type="InterPro" id="IPR036866">
    <property type="entry name" value="RibonucZ/Hydroxyglut_hydro"/>
</dbReference>
<reference evidence="8" key="1">
    <citation type="journal article" date="2017" name="Proc. Natl. Acad. Sci. U.S.A.">
        <title>Simulation of Deepwater Horizon oil plume reveals substrate specialization within a complex community of hydrocarbon degraders.</title>
        <authorList>
            <person name="Hu P."/>
            <person name="Dubinsky E.A."/>
            <person name="Probst A.J."/>
            <person name="Wang J."/>
            <person name="Sieber C.M.K."/>
            <person name="Tom L.M."/>
            <person name="Gardinali P."/>
            <person name="Banfield J.F."/>
            <person name="Atlas R.M."/>
            <person name="Andersen G.L."/>
        </authorList>
    </citation>
    <scope>NUCLEOTIDE SEQUENCE [LARGE SCALE GENOMIC DNA]</scope>
</reference>
<dbReference type="InterPro" id="IPR051013">
    <property type="entry name" value="MBL_superfamily_lactonases"/>
</dbReference>